<evidence type="ECO:0000313" key="5">
    <source>
        <dbReference type="Proteomes" id="UP001479436"/>
    </source>
</evidence>
<dbReference type="PANTHER" id="PTHR48081">
    <property type="entry name" value="AB HYDROLASE SUPERFAMILY PROTEIN C4A8.06C"/>
    <property type="match status" value="1"/>
</dbReference>
<protein>
    <recommendedName>
        <fullName evidence="3">Alpha/beta hydrolase fold-3 domain-containing protein</fullName>
    </recommendedName>
</protein>
<dbReference type="Gene3D" id="3.40.50.1820">
    <property type="entry name" value="alpha/beta hydrolase"/>
    <property type="match status" value="1"/>
</dbReference>
<dbReference type="InterPro" id="IPR013094">
    <property type="entry name" value="AB_hydrolase_3"/>
</dbReference>
<name>A0ABR2WIJ1_9FUNG</name>
<feature type="domain" description="Alpha/beta hydrolase fold-3" evidence="3">
    <location>
        <begin position="143"/>
        <end position="345"/>
    </location>
</feature>
<dbReference type="Pfam" id="PF07859">
    <property type="entry name" value="Abhydrolase_3"/>
    <property type="match status" value="1"/>
</dbReference>
<comment type="similarity">
    <text evidence="1">Belongs to the 'GDXG' lipolytic enzyme family.</text>
</comment>
<evidence type="ECO:0000256" key="1">
    <source>
        <dbReference type="ARBA" id="ARBA00010515"/>
    </source>
</evidence>
<sequence>MTKGKKTFLQTNLKKINTLWTVLGTLLHTFRVHFIESKKPQPSWDFKMHVIFSLIKNFIVRGAKETVEDAQILVSRVKPKSYKDIAIRTLVIPQEYRERAAKKFEEAYPEILLEHESKAGPLTAEWITFTGKQSDSSKKPVIMLYLHGGAYYLGSADSHRDLVAGLVKRTGGEALVINYRLAPQDAFPYAIHDSLASYLYLLDSCSREGSRIAPENIAVLGDSAGGGLTMASLLAIRKTGLVAPACAVGISPWVDLTHSMNSVQSNRDTDYLPGGGLQNHAMSPLTSDKRWVGRKHYYAPNSSLAHPLVSPLFEADLRGLPPLLIQLGDGELLRDEGILFSLRASGNYQAMNLNEETQNSTPTPVALEIYGEMPHVFHVFSFTTGAKIALDRCAKFVKQVIQEKETPLVPTAQTNYLTENFIDYHGNIKSVKKTEVVGDGKTIIMSY</sequence>
<dbReference type="PROSITE" id="PS01173">
    <property type="entry name" value="LIPASE_GDXG_HIS"/>
    <property type="match status" value="1"/>
</dbReference>
<comment type="caution">
    <text evidence="4">The sequence shown here is derived from an EMBL/GenBank/DDBJ whole genome shotgun (WGS) entry which is preliminary data.</text>
</comment>
<dbReference type="Proteomes" id="UP001479436">
    <property type="component" value="Unassembled WGS sequence"/>
</dbReference>
<evidence type="ECO:0000256" key="2">
    <source>
        <dbReference type="ARBA" id="ARBA00022801"/>
    </source>
</evidence>
<dbReference type="InterPro" id="IPR050300">
    <property type="entry name" value="GDXG_lipolytic_enzyme"/>
</dbReference>
<evidence type="ECO:0000313" key="4">
    <source>
        <dbReference type="EMBL" id="KAK9761328.1"/>
    </source>
</evidence>
<keyword evidence="2" id="KW-0378">Hydrolase</keyword>
<dbReference type="EMBL" id="JASJQH010001437">
    <property type="protein sequence ID" value="KAK9761328.1"/>
    <property type="molecule type" value="Genomic_DNA"/>
</dbReference>
<reference evidence="4 5" key="1">
    <citation type="submission" date="2023-04" db="EMBL/GenBank/DDBJ databases">
        <title>Genome of Basidiobolus ranarum AG-B5.</title>
        <authorList>
            <person name="Stajich J.E."/>
            <person name="Carter-House D."/>
            <person name="Gryganskyi A."/>
        </authorList>
    </citation>
    <scope>NUCLEOTIDE SEQUENCE [LARGE SCALE GENOMIC DNA]</scope>
    <source>
        <strain evidence="4 5">AG-B5</strain>
    </source>
</reference>
<accession>A0ABR2WIJ1</accession>
<proteinExistence type="inferred from homology"/>
<evidence type="ECO:0000259" key="3">
    <source>
        <dbReference type="Pfam" id="PF07859"/>
    </source>
</evidence>
<organism evidence="4 5">
    <name type="scientific">Basidiobolus ranarum</name>
    <dbReference type="NCBI Taxonomy" id="34480"/>
    <lineage>
        <taxon>Eukaryota</taxon>
        <taxon>Fungi</taxon>
        <taxon>Fungi incertae sedis</taxon>
        <taxon>Zoopagomycota</taxon>
        <taxon>Entomophthoromycotina</taxon>
        <taxon>Basidiobolomycetes</taxon>
        <taxon>Basidiobolales</taxon>
        <taxon>Basidiobolaceae</taxon>
        <taxon>Basidiobolus</taxon>
    </lineage>
</organism>
<dbReference type="SUPFAM" id="SSF53474">
    <property type="entry name" value="alpha/beta-Hydrolases"/>
    <property type="match status" value="1"/>
</dbReference>
<dbReference type="InterPro" id="IPR029058">
    <property type="entry name" value="AB_hydrolase_fold"/>
</dbReference>
<dbReference type="PANTHER" id="PTHR48081:SF8">
    <property type="entry name" value="ALPHA_BETA HYDROLASE FOLD-3 DOMAIN-CONTAINING PROTEIN-RELATED"/>
    <property type="match status" value="1"/>
</dbReference>
<dbReference type="InterPro" id="IPR002168">
    <property type="entry name" value="Lipase_GDXG_HIS_AS"/>
</dbReference>
<gene>
    <name evidence="4" type="ORF">K7432_013848</name>
</gene>
<keyword evidence="5" id="KW-1185">Reference proteome</keyword>